<feature type="signal peptide" evidence="1">
    <location>
        <begin position="1"/>
        <end position="22"/>
    </location>
</feature>
<dbReference type="Proteomes" id="UP000199421">
    <property type="component" value="Unassembled WGS sequence"/>
</dbReference>
<dbReference type="RefSeq" id="WP_093329734.1">
    <property type="nucleotide sequence ID" value="NZ_FOAF01000009.1"/>
</dbReference>
<dbReference type="STRING" id="407022.SAMN05661044_04705"/>
<name>A0A1H7WYQ8_OLID1</name>
<evidence type="ECO:0000313" key="3">
    <source>
        <dbReference type="Proteomes" id="UP000199421"/>
    </source>
</evidence>
<dbReference type="AlphaFoldDB" id="A0A1H7WYQ8"/>
<dbReference type="EMBL" id="FOAF01000009">
    <property type="protein sequence ID" value="SEM26029.1"/>
    <property type="molecule type" value="Genomic_DNA"/>
</dbReference>
<evidence type="ECO:0000256" key="1">
    <source>
        <dbReference type="SAM" id="SignalP"/>
    </source>
</evidence>
<dbReference type="OrthoDB" id="978436at2"/>
<organism evidence="2 3">
    <name type="scientific">Olivibacter domesticus</name>
    <name type="common">Pseudosphingobacterium domesticum</name>
    <dbReference type="NCBI Taxonomy" id="407022"/>
    <lineage>
        <taxon>Bacteria</taxon>
        <taxon>Pseudomonadati</taxon>
        <taxon>Bacteroidota</taxon>
        <taxon>Sphingobacteriia</taxon>
        <taxon>Sphingobacteriales</taxon>
        <taxon>Sphingobacteriaceae</taxon>
        <taxon>Olivibacter</taxon>
    </lineage>
</organism>
<reference evidence="3" key="1">
    <citation type="submission" date="2016-10" db="EMBL/GenBank/DDBJ databases">
        <authorList>
            <person name="Varghese N."/>
            <person name="Submissions S."/>
        </authorList>
    </citation>
    <scope>NUCLEOTIDE SEQUENCE [LARGE SCALE GENOMIC DNA]</scope>
    <source>
        <strain evidence="3">DSM 18733</strain>
    </source>
</reference>
<sequence length="232" mass="25851">MKHLRNYSFALIAFALLFNACSKDDDNNITPDDPNAIASSRLDFIEVNGHPHGDHFHDLAEIEGERESISITFDNQGVAQNGHTHLDPHKIYRIQLHVFNNEGREIQDDFLASKAVADLYKSFIVGGNFVLNPNTNGAENGALFQPREQTYGDGNAVNGKYETTGILAYFTLGEANEGAEADVSYVLRKLSDATTKAKIERTDWNHDDYASRFAGEDVLKLTFEIHAEGHDH</sequence>
<accession>A0A1H7WYQ8</accession>
<gene>
    <name evidence="2" type="ORF">SAMN05661044_04705</name>
</gene>
<keyword evidence="1" id="KW-0732">Signal</keyword>
<proteinExistence type="predicted"/>
<protein>
    <submittedName>
        <fullName evidence="2">Uncharacterized protein</fullName>
    </submittedName>
</protein>
<feature type="chain" id="PRO_5011508514" evidence="1">
    <location>
        <begin position="23"/>
        <end position="232"/>
    </location>
</feature>
<evidence type="ECO:0000313" key="2">
    <source>
        <dbReference type="EMBL" id="SEM26029.1"/>
    </source>
</evidence>
<keyword evidence="3" id="KW-1185">Reference proteome</keyword>